<dbReference type="Proteomes" id="UP000280099">
    <property type="component" value="Unassembled WGS sequence"/>
</dbReference>
<gene>
    <name evidence="2" type="ORF">DES31_1733</name>
</gene>
<feature type="transmembrane region" description="Helical" evidence="1">
    <location>
        <begin position="80"/>
        <end position="98"/>
    </location>
</feature>
<protein>
    <submittedName>
        <fullName evidence="2">Uncharacterized protein</fullName>
    </submittedName>
</protein>
<feature type="transmembrane region" description="Helical" evidence="1">
    <location>
        <begin position="46"/>
        <end position="68"/>
    </location>
</feature>
<reference evidence="2 3" key="1">
    <citation type="submission" date="2018-10" db="EMBL/GenBank/DDBJ databases">
        <title>Genomic Encyclopedia of Type Strains, Phase IV (KMG-IV): sequencing the most valuable type-strain genomes for metagenomic binning, comparative biology and taxonomic classification.</title>
        <authorList>
            <person name="Goeker M."/>
        </authorList>
    </citation>
    <scope>NUCLEOTIDE SEQUENCE [LARGE SCALE GENOMIC DNA]</scope>
    <source>
        <strain evidence="2 3">DSM 23800</strain>
    </source>
</reference>
<accession>A0A420XFJ5</accession>
<keyword evidence="1" id="KW-1133">Transmembrane helix</keyword>
<dbReference type="RefSeq" id="WP_121124026.1">
    <property type="nucleotide sequence ID" value="NZ_CP016604.1"/>
</dbReference>
<dbReference type="Pfam" id="PF17364">
    <property type="entry name" value="DUF5389"/>
    <property type="match status" value="1"/>
</dbReference>
<dbReference type="AlphaFoldDB" id="A0A420XFJ5"/>
<evidence type="ECO:0000313" key="3">
    <source>
        <dbReference type="Proteomes" id="UP000280099"/>
    </source>
</evidence>
<dbReference type="OrthoDB" id="5690765at2"/>
<evidence type="ECO:0000256" key="1">
    <source>
        <dbReference type="SAM" id="Phobius"/>
    </source>
</evidence>
<proteinExistence type="predicted"/>
<dbReference type="InterPro" id="IPR035333">
    <property type="entry name" value="DUF5389"/>
</dbReference>
<name>A0A420XFJ5_9PAST</name>
<evidence type="ECO:0000313" key="2">
    <source>
        <dbReference type="EMBL" id="RKR71152.1"/>
    </source>
</evidence>
<keyword evidence="1" id="KW-0472">Membrane</keyword>
<organism evidence="2 3">
    <name type="scientific">Otariodibacter oris</name>
    <dbReference type="NCBI Taxonomy" id="1032623"/>
    <lineage>
        <taxon>Bacteria</taxon>
        <taxon>Pseudomonadati</taxon>
        <taxon>Pseudomonadota</taxon>
        <taxon>Gammaproteobacteria</taxon>
        <taxon>Pasteurellales</taxon>
        <taxon>Pasteurellaceae</taxon>
        <taxon>Otariodibacter</taxon>
    </lineage>
</organism>
<dbReference type="EMBL" id="RBJC01000009">
    <property type="protein sequence ID" value="RKR71152.1"/>
    <property type="molecule type" value="Genomic_DNA"/>
</dbReference>
<comment type="caution">
    <text evidence="2">The sequence shown here is derived from an EMBL/GenBank/DDBJ whole genome shotgun (WGS) entry which is preliminary data.</text>
</comment>
<keyword evidence="3" id="KW-1185">Reference proteome</keyword>
<sequence length="100" mass="11307">MNTTQKGFSSFGWALALLCLPSALWPLALLVSPSFSQHSELTLFQADFFSVVFWIYPFILLLVALVLFQIHKKNPLLAKILLSLSFIVFYGLVGYIVSFF</sequence>
<keyword evidence="1" id="KW-0812">Transmembrane</keyword>